<protein>
    <submittedName>
        <fullName evidence="3">Uncharacterized protein</fullName>
    </submittedName>
</protein>
<keyword evidence="4" id="KW-1185">Reference proteome</keyword>
<dbReference type="EMBL" id="JADCNL010000007">
    <property type="protein sequence ID" value="KAG0473754.1"/>
    <property type="molecule type" value="Genomic_DNA"/>
</dbReference>
<dbReference type="OrthoDB" id="185373at2759"/>
<evidence type="ECO:0000313" key="3">
    <source>
        <dbReference type="EMBL" id="KAG0473754.1"/>
    </source>
</evidence>
<dbReference type="InterPro" id="IPR043129">
    <property type="entry name" value="ATPase_NBD"/>
</dbReference>
<dbReference type="GO" id="GO:0005524">
    <property type="term" value="F:ATP binding"/>
    <property type="evidence" value="ECO:0007669"/>
    <property type="project" value="UniProtKB-KW"/>
</dbReference>
<sequence>MAPEAKKKRKPSAIPMEAPNLSPQSLNCFIHCFSDAGQFHLNRTLCRVWFDSGHLYLNVPQHGKKTTISLVRFYANFLAMEQAKNEWITGRVITEAVIDLPRSYNDESNRSILMSAADAIGVRIRRVFDRPLFAASVYVQFQQNVQKVLVFELGSSVLCSSLLEIRPSDRNITVLASKTFYGCPLLKFFGEKLGLKIQEHGREFRVLHAECERVKNVLASGKPNGKVDVSFLPRRPGVEMLAPLVDLDMLTNLNLDWIRRNIRQCLLQAGETSFNVVEEVVLVGVFVGNPVVRTTLESLFPGRRLRNELDPGTFVRTFLRLSASTIYGNAMVVSMDHIDRMWPEI</sequence>
<keyword evidence="2" id="KW-0067">ATP-binding</keyword>
<dbReference type="GO" id="GO:0140662">
    <property type="term" value="F:ATP-dependent protein folding chaperone"/>
    <property type="evidence" value="ECO:0007669"/>
    <property type="project" value="InterPro"/>
</dbReference>
<dbReference type="Gene3D" id="3.30.30.30">
    <property type="match status" value="1"/>
</dbReference>
<comment type="caution">
    <text evidence="3">The sequence shown here is derived from an EMBL/GenBank/DDBJ whole genome shotgun (WGS) entry which is preliminary data.</text>
</comment>
<organism evidence="3 4">
    <name type="scientific">Vanilla planifolia</name>
    <name type="common">Vanilla</name>
    <dbReference type="NCBI Taxonomy" id="51239"/>
    <lineage>
        <taxon>Eukaryota</taxon>
        <taxon>Viridiplantae</taxon>
        <taxon>Streptophyta</taxon>
        <taxon>Embryophyta</taxon>
        <taxon>Tracheophyta</taxon>
        <taxon>Spermatophyta</taxon>
        <taxon>Magnoliopsida</taxon>
        <taxon>Liliopsida</taxon>
        <taxon>Asparagales</taxon>
        <taxon>Orchidaceae</taxon>
        <taxon>Vanilloideae</taxon>
        <taxon>Vanilleae</taxon>
        <taxon>Vanilla</taxon>
    </lineage>
</organism>
<name>A0A835US76_VANPL</name>
<dbReference type="AlphaFoldDB" id="A0A835US76"/>
<reference evidence="3 4" key="1">
    <citation type="journal article" date="2020" name="Nat. Food">
        <title>A phased Vanilla planifolia genome enables genetic improvement of flavour and production.</title>
        <authorList>
            <person name="Hasing T."/>
            <person name="Tang H."/>
            <person name="Brym M."/>
            <person name="Khazi F."/>
            <person name="Huang T."/>
            <person name="Chambers A.H."/>
        </authorList>
    </citation>
    <scope>NUCLEOTIDE SEQUENCE [LARGE SCALE GENOMIC DNA]</scope>
    <source>
        <tissue evidence="3">Leaf</tissue>
    </source>
</reference>
<dbReference type="SUPFAM" id="SSF53067">
    <property type="entry name" value="Actin-like ATPase domain"/>
    <property type="match status" value="1"/>
</dbReference>
<proteinExistence type="predicted"/>
<dbReference type="Gene3D" id="3.30.420.40">
    <property type="match status" value="2"/>
</dbReference>
<evidence type="ECO:0000256" key="2">
    <source>
        <dbReference type="ARBA" id="ARBA00022840"/>
    </source>
</evidence>
<dbReference type="InterPro" id="IPR013126">
    <property type="entry name" value="Hsp_70_fam"/>
</dbReference>
<dbReference type="Gene3D" id="3.90.640.10">
    <property type="entry name" value="Actin, Chain A, domain 4"/>
    <property type="match status" value="1"/>
</dbReference>
<evidence type="ECO:0000313" key="4">
    <source>
        <dbReference type="Proteomes" id="UP000636800"/>
    </source>
</evidence>
<dbReference type="Proteomes" id="UP000636800">
    <property type="component" value="Chromosome 7"/>
</dbReference>
<gene>
    <name evidence="3" type="ORF">HPP92_015611</name>
</gene>
<evidence type="ECO:0000256" key="1">
    <source>
        <dbReference type="ARBA" id="ARBA00022741"/>
    </source>
</evidence>
<accession>A0A835US76</accession>
<dbReference type="PANTHER" id="PTHR19375">
    <property type="entry name" value="HEAT SHOCK PROTEIN 70KDA"/>
    <property type="match status" value="1"/>
</dbReference>
<keyword evidence="1" id="KW-0547">Nucleotide-binding</keyword>
<dbReference type="Pfam" id="PF00012">
    <property type="entry name" value="HSP70"/>
    <property type="match status" value="1"/>
</dbReference>